<name>A0ACB8TC78_9AGAM</name>
<evidence type="ECO:0000313" key="2">
    <source>
        <dbReference type="Proteomes" id="UP000814140"/>
    </source>
</evidence>
<accession>A0ACB8TC78</accession>
<reference evidence="1" key="2">
    <citation type="journal article" date="2022" name="New Phytol.">
        <title>Evolutionary transition to the ectomycorrhizal habit in the genomes of a hyperdiverse lineage of mushroom-forming fungi.</title>
        <authorList>
            <person name="Looney B."/>
            <person name="Miyauchi S."/>
            <person name="Morin E."/>
            <person name="Drula E."/>
            <person name="Courty P.E."/>
            <person name="Kohler A."/>
            <person name="Kuo A."/>
            <person name="LaButti K."/>
            <person name="Pangilinan J."/>
            <person name="Lipzen A."/>
            <person name="Riley R."/>
            <person name="Andreopoulos W."/>
            <person name="He G."/>
            <person name="Johnson J."/>
            <person name="Nolan M."/>
            <person name="Tritt A."/>
            <person name="Barry K.W."/>
            <person name="Grigoriev I.V."/>
            <person name="Nagy L.G."/>
            <person name="Hibbett D."/>
            <person name="Henrissat B."/>
            <person name="Matheny P.B."/>
            <person name="Labbe J."/>
            <person name="Martin F.M."/>
        </authorList>
    </citation>
    <scope>NUCLEOTIDE SEQUENCE</scope>
    <source>
        <strain evidence="1">HHB10654</strain>
    </source>
</reference>
<organism evidence="1 2">
    <name type="scientific">Artomyces pyxidatus</name>
    <dbReference type="NCBI Taxonomy" id="48021"/>
    <lineage>
        <taxon>Eukaryota</taxon>
        <taxon>Fungi</taxon>
        <taxon>Dikarya</taxon>
        <taxon>Basidiomycota</taxon>
        <taxon>Agaricomycotina</taxon>
        <taxon>Agaricomycetes</taxon>
        <taxon>Russulales</taxon>
        <taxon>Auriscalpiaceae</taxon>
        <taxon>Artomyces</taxon>
    </lineage>
</organism>
<reference evidence="1" key="1">
    <citation type="submission" date="2021-03" db="EMBL/GenBank/DDBJ databases">
        <authorList>
            <consortium name="DOE Joint Genome Institute"/>
            <person name="Ahrendt S."/>
            <person name="Looney B.P."/>
            <person name="Miyauchi S."/>
            <person name="Morin E."/>
            <person name="Drula E."/>
            <person name="Courty P.E."/>
            <person name="Chicoki N."/>
            <person name="Fauchery L."/>
            <person name="Kohler A."/>
            <person name="Kuo A."/>
            <person name="Labutti K."/>
            <person name="Pangilinan J."/>
            <person name="Lipzen A."/>
            <person name="Riley R."/>
            <person name="Andreopoulos W."/>
            <person name="He G."/>
            <person name="Johnson J."/>
            <person name="Barry K.W."/>
            <person name="Grigoriev I.V."/>
            <person name="Nagy L."/>
            <person name="Hibbett D."/>
            <person name="Henrissat B."/>
            <person name="Matheny P.B."/>
            <person name="Labbe J."/>
            <person name="Martin F."/>
        </authorList>
    </citation>
    <scope>NUCLEOTIDE SEQUENCE</scope>
    <source>
        <strain evidence="1">HHB10654</strain>
    </source>
</reference>
<protein>
    <submittedName>
        <fullName evidence="1">Uncharacterized protein</fullName>
    </submittedName>
</protein>
<dbReference type="Proteomes" id="UP000814140">
    <property type="component" value="Unassembled WGS sequence"/>
</dbReference>
<comment type="caution">
    <text evidence="1">The sequence shown here is derived from an EMBL/GenBank/DDBJ whole genome shotgun (WGS) entry which is preliminary data.</text>
</comment>
<evidence type="ECO:0000313" key="1">
    <source>
        <dbReference type="EMBL" id="KAI0066172.1"/>
    </source>
</evidence>
<sequence>MSMAAIISPLYVFKMLRKLSLNVHVHHATFDDGLVENIAVAFRHLQDLELSGDGRREDSLITLLGLHPLQKYCPNLSRVCLPISSSSLESAEYQDAYHEVSQMDDTSTRPELTLRLGNDMSRPQCVAHFLKAMFPNLVAVADPRVHYWVNHTALRMLSEDQYVEWTRLRPSLRLASPLR</sequence>
<keyword evidence="2" id="KW-1185">Reference proteome</keyword>
<proteinExistence type="predicted"/>
<gene>
    <name evidence="1" type="ORF">BV25DRAFT_1912954</name>
</gene>
<dbReference type="EMBL" id="MU277193">
    <property type="protein sequence ID" value="KAI0066172.1"/>
    <property type="molecule type" value="Genomic_DNA"/>
</dbReference>